<accession>A0A225WI24</accession>
<protein>
    <submittedName>
        <fullName evidence="1">Uncharacterized protein</fullName>
    </submittedName>
</protein>
<name>A0A225WI24_9STRA</name>
<sequence length="430" mass="46668">MRRAPCGLDTPAETIGQEEAAVKVFKDFLVSTALSNDDLDKMHTSISQVASLSMQTFYSLLTAFSIDLQTKKSEKARAADGFLAKSTALGYFSQIVNLLRERYSASLSDSKRISKISDKMTSAIDERNLRAYVQTNDAPGCTLNNLSIDTYFARKHQLILSASGELFLHISRVKTSVVHGGSIYKSAEYWQQCMLHISTRGAWLLESLTKAFAYIGTTSREDQSGAKVLTGYPAPDIHHVYGSSDPRSNVATDVVNASFAALIMHLKQTLDAQLSGAAAGGDSVLASTLENMFAPLPTINDRIARVEDIVGASAGLTTGHAEPLSAVQVAQASLVSSSTVVAPAAGSTLAGCFLNWYMHRIWETVSGKKEQNKRADAKAAVNITKELYRTPCEIPPQPDRSDKAAHATWKHELWTLAFATDNITNERLNA</sequence>
<reference evidence="2" key="1">
    <citation type="submission" date="2017-03" db="EMBL/GenBank/DDBJ databases">
        <title>Phytopthora megakarya and P. palmivora, two closely related causual agents of cacao black pod achieved similar genome size and gene model numbers by different mechanisms.</title>
        <authorList>
            <person name="Ali S."/>
            <person name="Shao J."/>
            <person name="Larry D.J."/>
            <person name="Kronmiller B."/>
            <person name="Shen D."/>
            <person name="Strem M.D."/>
            <person name="Melnick R.L."/>
            <person name="Guiltinan M.J."/>
            <person name="Tyler B.M."/>
            <person name="Meinhardt L.W."/>
            <person name="Bailey B.A."/>
        </authorList>
    </citation>
    <scope>NUCLEOTIDE SEQUENCE [LARGE SCALE GENOMIC DNA]</scope>
    <source>
        <strain evidence="2">zdho120</strain>
    </source>
</reference>
<dbReference type="OrthoDB" id="112326at2759"/>
<keyword evidence="2" id="KW-1185">Reference proteome</keyword>
<gene>
    <name evidence="1" type="ORF">PHMEG_0009677</name>
</gene>
<evidence type="ECO:0000313" key="1">
    <source>
        <dbReference type="EMBL" id="OWZ16520.1"/>
    </source>
</evidence>
<dbReference type="EMBL" id="NBNE01000918">
    <property type="protein sequence ID" value="OWZ16520.1"/>
    <property type="molecule type" value="Genomic_DNA"/>
</dbReference>
<dbReference type="STRING" id="4795.A0A225WI24"/>
<evidence type="ECO:0000313" key="2">
    <source>
        <dbReference type="Proteomes" id="UP000198211"/>
    </source>
</evidence>
<dbReference type="Proteomes" id="UP000198211">
    <property type="component" value="Unassembled WGS sequence"/>
</dbReference>
<proteinExistence type="predicted"/>
<dbReference type="AlphaFoldDB" id="A0A225WI24"/>
<comment type="caution">
    <text evidence="1">The sequence shown here is derived from an EMBL/GenBank/DDBJ whole genome shotgun (WGS) entry which is preliminary data.</text>
</comment>
<organism evidence="1 2">
    <name type="scientific">Phytophthora megakarya</name>
    <dbReference type="NCBI Taxonomy" id="4795"/>
    <lineage>
        <taxon>Eukaryota</taxon>
        <taxon>Sar</taxon>
        <taxon>Stramenopiles</taxon>
        <taxon>Oomycota</taxon>
        <taxon>Peronosporomycetes</taxon>
        <taxon>Peronosporales</taxon>
        <taxon>Peronosporaceae</taxon>
        <taxon>Phytophthora</taxon>
    </lineage>
</organism>